<feature type="disulfide bond" evidence="3">
    <location>
        <begin position="568"/>
        <end position="578"/>
    </location>
</feature>
<keyword evidence="2 3" id="KW-1015">Disulfide bond</keyword>
<feature type="domain" description="EGF-like" evidence="5">
    <location>
        <begin position="433"/>
        <end position="465"/>
    </location>
</feature>
<evidence type="ECO:0000259" key="6">
    <source>
        <dbReference type="PROSITE" id="PS50200"/>
    </source>
</evidence>
<reference evidence="7 8" key="1">
    <citation type="submission" date="2021-06" db="EMBL/GenBank/DDBJ databases">
        <authorList>
            <person name="Palmer J.M."/>
        </authorList>
    </citation>
    <scope>NUCLEOTIDE SEQUENCE [LARGE SCALE GENOMIC DNA]</scope>
    <source>
        <strain evidence="7 8">CL_MEX2019</strain>
        <tissue evidence="7">Muscle</tissue>
    </source>
</reference>
<name>A0ABU7ERS9_9TELE</name>
<evidence type="ECO:0000313" key="7">
    <source>
        <dbReference type="EMBL" id="MED6289525.1"/>
    </source>
</evidence>
<evidence type="ECO:0000256" key="4">
    <source>
        <dbReference type="SAM" id="MobiDB-lite"/>
    </source>
</evidence>
<feature type="compositionally biased region" description="Acidic residues" evidence="4">
    <location>
        <begin position="357"/>
        <end position="370"/>
    </location>
</feature>
<feature type="compositionally biased region" description="Low complexity" evidence="4">
    <location>
        <begin position="39"/>
        <end position="51"/>
    </location>
</feature>
<dbReference type="InterPro" id="IPR029071">
    <property type="entry name" value="Ubiquitin-like_domsf"/>
</dbReference>
<gene>
    <name evidence="7" type="ORF">CHARACLAT_003727</name>
</gene>
<keyword evidence="8" id="KW-1185">Reference proteome</keyword>
<evidence type="ECO:0000313" key="8">
    <source>
        <dbReference type="Proteomes" id="UP001352852"/>
    </source>
</evidence>
<comment type="caution">
    <text evidence="7">The sequence shown here is derived from an EMBL/GenBank/DDBJ whole genome shotgun (WGS) entry which is preliminary data.</text>
</comment>
<dbReference type="PROSITE" id="PS50026">
    <property type="entry name" value="EGF_3"/>
    <property type="match status" value="3"/>
</dbReference>
<dbReference type="Gene3D" id="2.10.25.10">
    <property type="entry name" value="Laminin"/>
    <property type="match status" value="4"/>
</dbReference>
<comment type="caution">
    <text evidence="3">Lacks conserved residue(s) required for the propagation of feature annotation.</text>
</comment>
<feature type="disulfide bond" evidence="3">
    <location>
        <begin position="437"/>
        <end position="447"/>
    </location>
</feature>
<keyword evidence="1" id="KW-0732">Signal</keyword>
<dbReference type="InterPro" id="IPR050969">
    <property type="entry name" value="Dev_Signal_Modulators"/>
</dbReference>
<evidence type="ECO:0000259" key="5">
    <source>
        <dbReference type="PROSITE" id="PS50026"/>
    </source>
</evidence>
<feature type="region of interest" description="Disordered" evidence="4">
    <location>
        <begin position="33"/>
        <end position="52"/>
    </location>
</feature>
<dbReference type="SUPFAM" id="SSF54236">
    <property type="entry name" value="Ubiquitin-like"/>
    <property type="match status" value="1"/>
</dbReference>
<accession>A0ABU7ERS9</accession>
<sequence length="602" mass="65442">MKEMRNSTEELHSLPPRPPSFSKAPTKRRFVRLGRKNSDGSQSGLSTGSSSTCRLAEGAAVRQLSKSTIRHQTNRLSGVFHRSPVPNSGSMALTAGLRASRSVQVRKGSMVYAEVLPEDDPCELSNQITAPGILKIFGNEICEGAHYKSVLATMHSSAKELVKEALDRYGLRKEESESYVLCDTIGSIDNHQWRTEGFRVVGDHEKPLLLQALWKPREGLARRFEIQRKSSIEEKTSKEKDTITAGINAQARKLQKSRSRVTSTLVKRTMGRSQKLWRSKSEMDLLDGEAESDTEHDARIKDLPESLSHSSVHNHESPKTSPEQIGIHSVVAPSEGDGRSGSKTEALCLSRQTGEREGEESEREETESSDDNTTQYSIHPPHDCPYLLLLQGWSLTQSPWPRGCHSVLLALAGVCSGGSDAPRGVAVGFVFDLKAKCDPPCEHGGVCIRNNTCFCSKGYEGETCQYANCFPKCKNGGACLRPGKCRCLPGYGGRYCHKVTCAGGCWNGGECTAVNGVAKCICPSSWTGSKCQDAICPQGCRNGGNCVSPGICSCPEGWVGGACHTAVCSQTCLNGGKCISPNKCRCRPPFSGPRCEERKKSH</sequence>
<dbReference type="Pfam" id="PF00788">
    <property type="entry name" value="RA"/>
    <property type="match status" value="1"/>
</dbReference>
<dbReference type="PANTHER" id="PTHR14949">
    <property type="entry name" value="EGF-LIKE-DOMAIN, MULTIPLE 7, 8"/>
    <property type="match status" value="1"/>
</dbReference>
<feature type="domain" description="EGF-like" evidence="5">
    <location>
        <begin position="564"/>
        <end position="596"/>
    </location>
</feature>
<dbReference type="CDD" id="cd17116">
    <property type="entry name" value="RA_Radil_like"/>
    <property type="match status" value="1"/>
</dbReference>
<feature type="disulfide bond" evidence="3">
    <location>
        <begin position="586"/>
        <end position="595"/>
    </location>
</feature>
<feature type="disulfide bond" evidence="3">
    <location>
        <begin position="522"/>
        <end position="531"/>
    </location>
</feature>
<keyword evidence="3" id="KW-0245">EGF-like domain</keyword>
<feature type="disulfide bond" evidence="3">
    <location>
        <begin position="501"/>
        <end position="511"/>
    </location>
</feature>
<evidence type="ECO:0000256" key="2">
    <source>
        <dbReference type="ARBA" id="ARBA00023157"/>
    </source>
</evidence>
<dbReference type="PROSITE" id="PS50200">
    <property type="entry name" value="RA"/>
    <property type="match status" value="1"/>
</dbReference>
<dbReference type="Gene3D" id="3.10.20.90">
    <property type="entry name" value="Phosphatidylinositol 3-kinase Catalytic Subunit, Chain A, domain 1"/>
    <property type="match status" value="1"/>
</dbReference>
<dbReference type="SUPFAM" id="SSF57196">
    <property type="entry name" value="EGF/Laminin"/>
    <property type="match status" value="1"/>
</dbReference>
<protein>
    <submittedName>
        <fullName evidence="7">Uncharacterized protein</fullName>
    </submittedName>
</protein>
<proteinExistence type="predicted"/>
<feature type="compositionally biased region" description="Basic and acidic residues" evidence="4">
    <location>
        <begin position="1"/>
        <end position="12"/>
    </location>
</feature>
<feature type="disulfide bond" evidence="3">
    <location>
        <begin position="455"/>
        <end position="464"/>
    </location>
</feature>
<feature type="domain" description="Ras-associating" evidence="6">
    <location>
        <begin position="130"/>
        <end position="231"/>
    </location>
</feature>
<evidence type="ECO:0000256" key="3">
    <source>
        <dbReference type="PROSITE-ProRule" id="PRU00076"/>
    </source>
</evidence>
<feature type="domain" description="EGF-like" evidence="5">
    <location>
        <begin position="497"/>
        <end position="532"/>
    </location>
</feature>
<dbReference type="SMART" id="SM00181">
    <property type="entry name" value="EGF"/>
    <property type="match status" value="5"/>
</dbReference>
<evidence type="ECO:0000256" key="1">
    <source>
        <dbReference type="ARBA" id="ARBA00022729"/>
    </source>
</evidence>
<dbReference type="PROSITE" id="PS01186">
    <property type="entry name" value="EGF_2"/>
    <property type="match status" value="2"/>
</dbReference>
<feature type="region of interest" description="Disordered" evidence="4">
    <location>
        <begin position="1"/>
        <end position="28"/>
    </location>
</feature>
<dbReference type="SMART" id="SM00314">
    <property type="entry name" value="RA"/>
    <property type="match status" value="1"/>
</dbReference>
<dbReference type="InterPro" id="IPR000159">
    <property type="entry name" value="RA_dom"/>
</dbReference>
<organism evidence="7 8">
    <name type="scientific">Characodon lateralis</name>
    <dbReference type="NCBI Taxonomy" id="208331"/>
    <lineage>
        <taxon>Eukaryota</taxon>
        <taxon>Metazoa</taxon>
        <taxon>Chordata</taxon>
        <taxon>Craniata</taxon>
        <taxon>Vertebrata</taxon>
        <taxon>Euteleostomi</taxon>
        <taxon>Actinopterygii</taxon>
        <taxon>Neopterygii</taxon>
        <taxon>Teleostei</taxon>
        <taxon>Neoteleostei</taxon>
        <taxon>Acanthomorphata</taxon>
        <taxon>Ovalentaria</taxon>
        <taxon>Atherinomorphae</taxon>
        <taxon>Cyprinodontiformes</taxon>
        <taxon>Goodeidae</taxon>
        <taxon>Characodon</taxon>
    </lineage>
</organism>
<feature type="region of interest" description="Disordered" evidence="4">
    <location>
        <begin position="249"/>
        <end position="376"/>
    </location>
</feature>
<dbReference type="InterPro" id="IPR000742">
    <property type="entry name" value="EGF"/>
</dbReference>
<feature type="compositionally biased region" description="Basic and acidic residues" evidence="4">
    <location>
        <begin position="293"/>
        <end position="304"/>
    </location>
</feature>
<dbReference type="Proteomes" id="UP001352852">
    <property type="component" value="Unassembled WGS sequence"/>
</dbReference>
<dbReference type="EMBL" id="JAHUTJ010065741">
    <property type="protein sequence ID" value="MED6289525.1"/>
    <property type="molecule type" value="Genomic_DNA"/>
</dbReference>
<dbReference type="PROSITE" id="PS00022">
    <property type="entry name" value="EGF_1"/>
    <property type="match status" value="3"/>
</dbReference>
<dbReference type="PANTHER" id="PTHR14949:SF46">
    <property type="entry name" value="SCHWANN CELL-SPECIFIC EGF-LIKE REPEAT AUTOCRINE FACTOR"/>
    <property type="match status" value="1"/>
</dbReference>